<keyword evidence="3" id="KW-0862">Zinc</keyword>
<dbReference type="KEGG" id="pbar:105434156"/>
<dbReference type="Pfam" id="PF00130">
    <property type="entry name" value="C1_1"/>
    <property type="match status" value="1"/>
</dbReference>
<dbReference type="PROSITE" id="PS00479">
    <property type="entry name" value="ZF_DAG_PE_1"/>
    <property type="match status" value="1"/>
</dbReference>
<dbReference type="InterPro" id="IPR001245">
    <property type="entry name" value="Ser-Thr/Tyr_kinase_cat_dom"/>
</dbReference>
<accession>A0A6I9WZ14</accession>
<feature type="compositionally biased region" description="Basic and acidic residues" evidence="4">
    <location>
        <begin position="302"/>
        <end position="318"/>
    </location>
</feature>
<feature type="domain" description="Protein kinase" evidence="5">
    <location>
        <begin position="228"/>
        <end position="547"/>
    </location>
</feature>
<dbReference type="InterPro" id="IPR003116">
    <property type="entry name" value="RBD_dom"/>
</dbReference>
<dbReference type="GO" id="GO:0007265">
    <property type="term" value="P:Ras protein signal transduction"/>
    <property type="evidence" value="ECO:0007669"/>
    <property type="project" value="TreeGrafter"/>
</dbReference>
<dbReference type="Proteomes" id="UP000504615">
    <property type="component" value="Unplaced"/>
</dbReference>
<dbReference type="GO" id="GO:0005524">
    <property type="term" value="F:ATP binding"/>
    <property type="evidence" value="ECO:0007669"/>
    <property type="project" value="InterPro"/>
</dbReference>
<evidence type="ECO:0000256" key="2">
    <source>
        <dbReference type="ARBA" id="ARBA00022723"/>
    </source>
</evidence>
<dbReference type="SMART" id="SM00109">
    <property type="entry name" value="C1"/>
    <property type="match status" value="1"/>
</dbReference>
<dbReference type="GO" id="GO:0004672">
    <property type="term" value="F:protein kinase activity"/>
    <property type="evidence" value="ECO:0007669"/>
    <property type="project" value="InterPro"/>
</dbReference>
<dbReference type="OrthoDB" id="774951at2759"/>
<dbReference type="Gene3D" id="3.10.20.90">
    <property type="entry name" value="Phosphatidylinositol 3-kinase Catalytic Subunit, Chain A, domain 1"/>
    <property type="match status" value="1"/>
</dbReference>
<dbReference type="GO" id="GO:0046872">
    <property type="term" value="F:metal ion binding"/>
    <property type="evidence" value="ECO:0007669"/>
    <property type="project" value="UniProtKB-KW"/>
</dbReference>
<dbReference type="PANTHER" id="PTHR23257">
    <property type="entry name" value="SERINE-THREONINE PROTEIN KINASE"/>
    <property type="match status" value="1"/>
</dbReference>
<dbReference type="InterPro" id="IPR000719">
    <property type="entry name" value="Prot_kinase_dom"/>
</dbReference>
<dbReference type="Gene3D" id="3.30.60.20">
    <property type="match status" value="1"/>
</dbReference>
<evidence type="ECO:0000259" key="6">
    <source>
        <dbReference type="PROSITE" id="PS50081"/>
    </source>
</evidence>
<feature type="compositionally biased region" description="Basic residues" evidence="4">
    <location>
        <begin position="290"/>
        <end position="301"/>
    </location>
</feature>
<dbReference type="InterPro" id="IPR008271">
    <property type="entry name" value="Ser/Thr_kinase_AS"/>
</dbReference>
<feature type="compositionally biased region" description="Polar residues" evidence="4">
    <location>
        <begin position="228"/>
        <end position="249"/>
    </location>
</feature>
<dbReference type="SMART" id="SM00220">
    <property type="entry name" value="S_TKc"/>
    <property type="match status" value="1"/>
</dbReference>
<dbReference type="GeneID" id="105434156"/>
<gene>
    <name evidence="8" type="primary">LOC105434156</name>
</gene>
<dbReference type="InterPro" id="IPR050167">
    <property type="entry name" value="Ser_Thr_protein_kinase"/>
</dbReference>
<dbReference type="PROSITE" id="PS00108">
    <property type="entry name" value="PROTEIN_KINASE_ST"/>
    <property type="match status" value="1"/>
</dbReference>
<sequence length="600" mass="69902">MERRQLTTNDCAAYVNCRISYFISWDTDISTLQCKEVFVETLEEFPVPISAYHNFVRNTFLLSYCCICKKRLFYGYHCTTCNRKIHRKCIAYAPVLCERVKRWKAYYQRLLANNATTGILQVRYEGRNTPPTPSTPQTSRKQTQIVSISTPNVSMNKSSGFSQICKKIENSVSQGLFKKWKQRPNSSLTEPIIGHLEDSTKMDENIQIDLKMKQTNEASLDDSDDADNQSMQNTGNNQIDLKMKNINSDDTVKQSRKNNGHIHINLRMKQEESNDSINQKTLVDFVAAKKNNKKRDRKRAKRTNETERAESDDSDKSIFSKNDSIKDWKIPPKEISFGSRCISKPHFAIITQWCDGSSLYDHLHVMEHKFYPLTIIFICKEVSEGMEYLHSKDIYHRDLKSNNIFFQNGLHVKIGDFGLAALKNEKDIVGQIRQPAGSILWMAPEVIRMREPFPYSFKSDVYSFGIVMYELCTCELPYRDKGYGKDQILYMVGKGDLRPDLTKIRPDIPNALQKLLKRCISFEREYRPEFLEICKILVKLYRRTPKIRKTTSVPSLTDELPDTYIEKEDQIRNFPECFVEPDTRQELKNDRPDWSDLQQE</sequence>
<comment type="similarity">
    <text evidence="1">Belongs to the protein kinase superfamily. TKL Ser/Thr protein kinase family. RAF subfamily.</text>
</comment>
<name>A0A6I9WZ14_9HYME</name>
<keyword evidence="2" id="KW-0479">Metal-binding</keyword>
<dbReference type="InterPro" id="IPR011009">
    <property type="entry name" value="Kinase-like_dom_sf"/>
</dbReference>
<organism evidence="7 8">
    <name type="scientific">Pogonomyrmex barbatus</name>
    <name type="common">red harvester ant</name>
    <dbReference type="NCBI Taxonomy" id="144034"/>
    <lineage>
        <taxon>Eukaryota</taxon>
        <taxon>Metazoa</taxon>
        <taxon>Ecdysozoa</taxon>
        <taxon>Arthropoda</taxon>
        <taxon>Hexapoda</taxon>
        <taxon>Insecta</taxon>
        <taxon>Pterygota</taxon>
        <taxon>Neoptera</taxon>
        <taxon>Endopterygota</taxon>
        <taxon>Hymenoptera</taxon>
        <taxon>Apocrita</taxon>
        <taxon>Aculeata</taxon>
        <taxon>Formicoidea</taxon>
        <taxon>Formicidae</taxon>
        <taxon>Myrmicinae</taxon>
        <taxon>Pogonomyrmex</taxon>
    </lineage>
</organism>
<dbReference type="Pfam" id="PF02196">
    <property type="entry name" value="RBD"/>
    <property type="match status" value="1"/>
</dbReference>
<dbReference type="SUPFAM" id="SSF56112">
    <property type="entry name" value="Protein kinase-like (PK-like)"/>
    <property type="match status" value="1"/>
</dbReference>
<evidence type="ECO:0000313" key="7">
    <source>
        <dbReference type="Proteomes" id="UP000504615"/>
    </source>
</evidence>
<dbReference type="GO" id="GO:0006950">
    <property type="term" value="P:response to stress"/>
    <property type="evidence" value="ECO:0007669"/>
    <property type="project" value="UniProtKB-ARBA"/>
</dbReference>
<evidence type="ECO:0000256" key="4">
    <source>
        <dbReference type="SAM" id="MobiDB-lite"/>
    </source>
</evidence>
<dbReference type="InterPro" id="IPR002219">
    <property type="entry name" value="PKC_DAG/PE"/>
</dbReference>
<keyword evidence="7" id="KW-1185">Reference proteome</keyword>
<dbReference type="CDD" id="cd20811">
    <property type="entry name" value="C1_Raf"/>
    <property type="match status" value="1"/>
</dbReference>
<feature type="region of interest" description="Disordered" evidence="4">
    <location>
        <begin position="217"/>
        <end position="258"/>
    </location>
</feature>
<evidence type="ECO:0000256" key="1">
    <source>
        <dbReference type="ARBA" id="ARBA00010507"/>
    </source>
</evidence>
<dbReference type="GO" id="GO:0005737">
    <property type="term" value="C:cytoplasm"/>
    <property type="evidence" value="ECO:0007669"/>
    <property type="project" value="TreeGrafter"/>
</dbReference>
<dbReference type="PROSITE" id="PS50011">
    <property type="entry name" value="PROTEIN_KINASE_DOM"/>
    <property type="match status" value="1"/>
</dbReference>
<feature type="domain" description="Phorbol-ester/DAG-type" evidence="6">
    <location>
        <begin position="52"/>
        <end position="97"/>
    </location>
</feature>
<evidence type="ECO:0000256" key="3">
    <source>
        <dbReference type="ARBA" id="ARBA00022833"/>
    </source>
</evidence>
<evidence type="ECO:0000313" key="8">
    <source>
        <dbReference type="RefSeq" id="XP_011648088.1"/>
    </source>
</evidence>
<feature type="region of interest" description="Disordered" evidence="4">
    <location>
        <begin position="288"/>
        <end position="318"/>
    </location>
</feature>
<proteinExistence type="inferred from homology"/>
<protein>
    <submittedName>
        <fullName evidence="8">Serine/threonine-protein kinase A-Raf-like</fullName>
    </submittedName>
</protein>
<dbReference type="InterPro" id="IPR046349">
    <property type="entry name" value="C1-like_sf"/>
</dbReference>
<dbReference type="SUPFAM" id="SSF57889">
    <property type="entry name" value="Cysteine-rich domain"/>
    <property type="match status" value="1"/>
</dbReference>
<dbReference type="RefSeq" id="XP_011648088.1">
    <property type="nucleotide sequence ID" value="XM_011649786.1"/>
</dbReference>
<dbReference type="PROSITE" id="PS50081">
    <property type="entry name" value="ZF_DAG_PE_2"/>
    <property type="match status" value="1"/>
</dbReference>
<dbReference type="PANTHER" id="PTHR23257:SF954">
    <property type="entry name" value="PROTEIN KINASE DOMAIN-CONTAINING PROTEIN"/>
    <property type="match status" value="1"/>
</dbReference>
<dbReference type="Pfam" id="PF07714">
    <property type="entry name" value="PK_Tyr_Ser-Thr"/>
    <property type="match status" value="1"/>
</dbReference>
<reference evidence="8" key="1">
    <citation type="submission" date="2025-08" db="UniProtKB">
        <authorList>
            <consortium name="RefSeq"/>
        </authorList>
    </citation>
    <scope>IDENTIFICATION</scope>
</reference>
<dbReference type="AlphaFoldDB" id="A0A6I9WZ14"/>
<dbReference type="Gene3D" id="1.10.510.10">
    <property type="entry name" value="Transferase(Phosphotransferase) domain 1"/>
    <property type="match status" value="1"/>
</dbReference>
<evidence type="ECO:0000259" key="5">
    <source>
        <dbReference type="PROSITE" id="PS50011"/>
    </source>
</evidence>